<dbReference type="Pfam" id="PF02861">
    <property type="entry name" value="Clp_N"/>
    <property type="match status" value="1"/>
</dbReference>
<dbReference type="InterPro" id="IPR003593">
    <property type="entry name" value="AAA+_ATPase"/>
</dbReference>
<reference evidence="12" key="1">
    <citation type="submission" date="2023-10" db="EMBL/GenBank/DDBJ databases">
        <authorList>
            <person name="Chen Y."/>
            <person name="Shah S."/>
            <person name="Dougan E. K."/>
            <person name="Thang M."/>
            <person name="Chan C."/>
        </authorList>
    </citation>
    <scope>NUCLEOTIDE SEQUENCE [LARGE SCALE GENOMIC DNA]</scope>
</reference>
<dbReference type="PANTHER" id="PTHR11638:SF155">
    <property type="entry name" value="CHAPERONE PROTEIN CLPC1, CHLOROPLASTIC-LIKE"/>
    <property type="match status" value="1"/>
</dbReference>
<evidence type="ECO:0000256" key="1">
    <source>
        <dbReference type="ARBA" id="ARBA00004229"/>
    </source>
</evidence>
<evidence type="ECO:0000259" key="10">
    <source>
        <dbReference type="PROSITE" id="PS50151"/>
    </source>
</evidence>
<dbReference type="InterPro" id="IPR028299">
    <property type="entry name" value="ClpA/B_CS2"/>
</dbReference>
<dbReference type="InterPro" id="IPR003959">
    <property type="entry name" value="ATPase_AAA_core"/>
</dbReference>
<comment type="subcellular location">
    <subcellularLocation>
        <location evidence="1">Plastid</location>
        <location evidence="1">Chloroplast</location>
    </subcellularLocation>
</comment>
<dbReference type="CDD" id="cd00009">
    <property type="entry name" value="AAA"/>
    <property type="match status" value="1"/>
</dbReference>
<dbReference type="InterPro" id="IPR036628">
    <property type="entry name" value="Clp_N_dom_sf"/>
</dbReference>
<dbReference type="PRINTS" id="PR00300">
    <property type="entry name" value="CLPPROTEASEA"/>
</dbReference>
<keyword evidence="3" id="KW-0934">Plastid</keyword>
<comment type="caution">
    <text evidence="12">The sequence shown here is derived from an EMBL/GenBank/DDBJ whole genome shotgun (WGS) entry which is preliminary data.</text>
</comment>
<dbReference type="Proteomes" id="UP001189429">
    <property type="component" value="Unassembled WGS sequence"/>
</dbReference>
<dbReference type="SUPFAM" id="SSF52540">
    <property type="entry name" value="P-loop containing nucleoside triphosphate hydrolases"/>
    <property type="match status" value="2"/>
</dbReference>
<gene>
    <name evidence="12" type="ORF">PCOR1329_LOCUS12092</name>
</gene>
<dbReference type="InterPro" id="IPR018368">
    <property type="entry name" value="ClpA/B_CS1"/>
</dbReference>
<evidence type="ECO:0000256" key="3">
    <source>
        <dbReference type="ARBA" id="ARBA00022640"/>
    </source>
</evidence>
<feature type="domain" description="Clp R" evidence="11">
    <location>
        <begin position="1"/>
        <end position="132"/>
    </location>
</feature>
<dbReference type="Pfam" id="PF00004">
    <property type="entry name" value="AAA"/>
    <property type="match status" value="1"/>
</dbReference>
<comment type="similarity">
    <text evidence="9">Belongs to the ClpA/ClpB family.</text>
</comment>
<evidence type="ECO:0000259" key="11">
    <source>
        <dbReference type="PROSITE" id="PS51903"/>
    </source>
</evidence>
<evidence type="ECO:0000256" key="6">
    <source>
        <dbReference type="ARBA" id="ARBA00022840"/>
    </source>
</evidence>
<dbReference type="CDD" id="cd19499">
    <property type="entry name" value="RecA-like_ClpB_Hsp104-like"/>
    <property type="match status" value="1"/>
</dbReference>
<dbReference type="Gene3D" id="1.10.1780.10">
    <property type="entry name" value="Clp, N-terminal domain"/>
    <property type="match status" value="1"/>
</dbReference>
<name>A0ABN9QL59_9DINO</name>
<proteinExistence type="inferred from homology"/>
<keyword evidence="6 9" id="KW-0067">ATP-binding</keyword>
<dbReference type="SMART" id="SM00382">
    <property type="entry name" value="AAA"/>
    <property type="match status" value="2"/>
</dbReference>
<evidence type="ECO:0000256" key="2">
    <source>
        <dbReference type="ARBA" id="ARBA00022528"/>
    </source>
</evidence>
<dbReference type="PANTHER" id="PTHR11638">
    <property type="entry name" value="ATP-DEPENDENT CLP PROTEASE"/>
    <property type="match status" value="1"/>
</dbReference>
<keyword evidence="2" id="KW-0150">Chloroplast</keyword>
<dbReference type="InterPro" id="IPR027417">
    <property type="entry name" value="P-loop_NTPase"/>
</dbReference>
<dbReference type="Gene3D" id="1.10.8.60">
    <property type="match status" value="1"/>
</dbReference>
<dbReference type="InterPro" id="IPR041546">
    <property type="entry name" value="ClpA/ClpB_AAA_lid"/>
</dbReference>
<dbReference type="PROSITE" id="PS51903">
    <property type="entry name" value="CLP_R"/>
    <property type="match status" value="1"/>
</dbReference>
<dbReference type="InterPro" id="IPR019489">
    <property type="entry name" value="Clp_ATPase_C"/>
</dbReference>
<evidence type="ECO:0000256" key="8">
    <source>
        <dbReference type="PROSITE-ProRule" id="PRU01251"/>
    </source>
</evidence>
<evidence type="ECO:0000256" key="7">
    <source>
        <dbReference type="ARBA" id="ARBA00023186"/>
    </source>
</evidence>
<evidence type="ECO:0000256" key="4">
    <source>
        <dbReference type="ARBA" id="ARBA00022737"/>
    </source>
</evidence>
<dbReference type="InterPro" id="IPR001943">
    <property type="entry name" value="UVR_dom"/>
</dbReference>
<keyword evidence="7 9" id="KW-0143">Chaperone</keyword>
<dbReference type="PROSITE" id="PS00871">
    <property type="entry name" value="CLPAB_2"/>
    <property type="match status" value="1"/>
</dbReference>
<dbReference type="InterPro" id="IPR001270">
    <property type="entry name" value="ClpA/B"/>
</dbReference>
<dbReference type="SUPFAM" id="SSF81923">
    <property type="entry name" value="Double Clp-N motif"/>
    <property type="match status" value="1"/>
</dbReference>
<feature type="domain" description="UVR" evidence="10">
    <location>
        <begin position="414"/>
        <end position="449"/>
    </location>
</feature>
<protein>
    <submittedName>
        <fullName evidence="12">Uncharacterized protein</fullName>
    </submittedName>
</protein>
<dbReference type="Pfam" id="PF10431">
    <property type="entry name" value="ClpB_D2-small"/>
    <property type="match status" value="1"/>
</dbReference>
<dbReference type="PROSITE" id="PS00870">
    <property type="entry name" value="CLPAB_1"/>
    <property type="match status" value="1"/>
</dbReference>
<dbReference type="Pfam" id="PF07724">
    <property type="entry name" value="AAA_2"/>
    <property type="match status" value="1"/>
</dbReference>
<organism evidence="12 13">
    <name type="scientific">Prorocentrum cordatum</name>
    <dbReference type="NCBI Taxonomy" id="2364126"/>
    <lineage>
        <taxon>Eukaryota</taxon>
        <taxon>Sar</taxon>
        <taxon>Alveolata</taxon>
        <taxon>Dinophyceae</taxon>
        <taxon>Prorocentrales</taxon>
        <taxon>Prorocentraceae</taxon>
        <taxon>Prorocentrum</taxon>
    </lineage>
</organism>
<dbReference type="InterPro" id="IPR004176">
    <property type="entry name" value="Clp_R_N"/>
</dbReference>
<dbReference type="EMBL" id="CAUYUJ010003512">
    <property type="protein sequence ID" value="CAK0805627.1"/>
    <property type="molecule type" value="Genomic_DNA"/>
</dbReference>
<keyword evidence="13" id="KW-1185">Reference proteome</keyword>
<evidence type="ECO:0000256" key="9">
    <source>
        <dbReference type="RuleBase" id="RU004432"/>
    </source>
</evidence>
<keyword evidence="5 9" id="KW-0547">Nucleotide-binding</keyword>
<dbReference type="PROSITE" id="PS50151">
    <property type="entry name" value="UVR"/>
    <property type="match status" value="1"/>
</dbReference>
<keyword evidence="4 8" id="KW-0677">Repeat</keyword>
<dbReference type="Pfam" id="PF17871">
    <property type="entry name" value="AAA_lid_9"/>
    <property type="match status" value="1"/>
</dbReference>
<evidence type="ECO:0000313" key="12">
    <source>
        <dbReference type="EMBL" id="CAK0805627.1"/>
    </source>
</evidence>
<dbReference type="SMART" id="SM01086">
    <property type="entry name" value="ClpB_D2-small"/>
    <property type="match status" value="1"/>
</dbReference>
<evidence type="ECO:0000256" key="5">
    <source>
        <dbReference type="ARBA" id="ARBA00022741"/>
    </source>
</evidence>
<accession>A0ABN9QL59</accession>
<evidence type="ECO:0000313" key="13">
    <source>
        <dbReference type="Proteomes" id="UP001189429"/>
    </source>
</evidence>
<dbReference type="Gene3D" id="3.40.50.300">
    <property type="entry name" value="P-loop containing nucleotide triphosphate hydrolases"/>
    <property type="match status" value="3"/>
</dbReference>
<dbReference type="InterPro" id="IPR050130">
    <property type="entry name" value="ClpA_ClpB"/>
</dbReference>
<sequence>MTASDESRRLGHNFVSTEMLLVGIVAQGSGASGRAMKKLGITVKDARRATEELLGRGGDSVSTDVPFTPAAKRLLADSIKEAKKFGTTTVDTSHILLTIFGQKEESVVSFCEKLSIDPQRVPEEITMELDQLQAAAEGEEGMLAQGDGKKKKTGDSALLEFGKDLTELAAAGEMDPLVGREEEIERAIQILARRQKNNPVLIGEPGVGKTAIAEGLALRIAQGAVPDMLENKRVIELDLGTLLSGAKYRGEFEERLKNIITEVRESGDVILMIDEIHTLVGAGGDGGGAMDAANILKPAMARGDVQIMGATTVEEYRKYVEKDKALERRFQPIPVPEPTVDQTVQILRGLARKYESHHKLRFTDEALSACVKLSSQYVQNRFLPDKAIDVLDEAGARVQLRQLARMPEAAKEVRGEIREVQEQKEKAVRAQDYAAAAELRDKETGLRAQLRDVLQAEAAAPRAEGEDAATGAAEAKEWLSSWESLVEEPVVTEDDVAKVVSVWTGVPVEKVSSDESARLVQLEDTLHNRVIGQEEAVTAISKAVRRARAGLQNPNRPIASFIFCGPTGVGKTELCKALASAYFGSEEAMIRLDMSEYMEKHTVAKLIGSPPGYVGYDEESQLCDGVRRRPYTLVLFDECEKAHPDVFNLMLQILEDGRLTDSKGRLVSFKNTLVILTSNCGAKEIEKLMLGNGEVGFSSGETLDGPSSGGTSTSFYQNLKSKVIDQLRDFFKPEFLNRLDEVIVFKTLSKLEVGEIAELEFKKTMKRCDERGIRLSLTDRFKSLCVDEGYNPVYGARPLRRAIMRLLEDKLGQWEEGSVFVIPRWRSC</sequence>